<dbReference type="OrthoDB" id="5830141at2759"/>
<dbReference type="AlphaFoldDB" id="A0A0N4WGU2"/>
<reference evidence="2 3" key="2">
    <citation type="submission" date="2018-11" db="EMBL/GenBank/DDBJ databases">
        <authorList>
            <consortium name="Pathogen Informatics"/>
        </authorList>
    </citation>
    <scope>NUCLEOTIDE SEQUENCE [LARGE SCALE GENOMIC DNA]</scope>
    <source>
        <strain evidence="2 3">MHpl1</strain>
    </source>
</reference>
<proteinExistence type="predicted"/>
<dbReference type="STRING" id="6290.A0A0N4WGU2"/>
<feature type="region of interest" description="Disordered" evidence="1">
    <location>
        <begin position="1"/>
        <end position="26"/>
    </location>
</feature>
<organism evidence="4">
    <name type="scientific">Haemonchus placei</name>
    <name type="common">Barber's pole worm</name>
    <dbReference type="NCBI Taxonomy" id="6290"/>
    <lineage>
        <taxon>Eukaryota</taxon>
        <taxon>Metazoa</taxon>
        <taxon>Ecdysozoa</taxon>
        <taxon>Nematoda</taxon>
        <taxon>Chromadorea</taxon>
        <taxon>Rhabditida</taxon>
        <taxon>Rhabditina</taxon>
        <taxon>Rhabditomorpha</taxon>
        <taxon>Strongyloidea</taxon>
        <taxon>Trichostrongylidae</taxon>
        <taxon>Haemonchus</taxon>
    </lineage>
</organism>
<accession>A0A0N4WGU2</accession>
<dbReference type="OMA" id="KMFTMEN"/>
<reference evidence="4" key="1">
    <citation type="submission" date="2017-02" db="UniProtKB">
        <authorList>
            <consortium name="WormBaseParasite"/>
        </authorList>
    </citation>
    <scope>IDENTIFICATION</scope>
</reference>
<protein>
    <submittedName>
        <fullName evidence="4">Cadherin domain-containing protein</fullName>
    </submittedName>
</protein>
<dbReference type="WBParaSite" id="HPLM_0001005701-mRNA-1">
    <property type="protein sequence ID" value="HPLM_0001005701-mRNA-1"/>
    <property type="gene ID" value="HPLM_0001005701"/>
</dbReference>
<gene>
    <name evidence="2" type="ORF">HPLM_LOCUS10049</name>
</gene>
<keyword evidence="3" id="KW-1185">Reference proteome</keyword>
<sequence>MPSSTDISSWRGCSRRRRRRSHSVSTPAQVSGGQLFFEFDAPEAFISPQLFAVNPRGDMIYSVKIDMRLSLDPDTQEVVVALGERLICRCSIRTGKSFNYEIDNDISANDLREASDFYLLSDNIAVLITYNPENYHLSQYVLVMNETTEKALLTVKRTVTLPALSSDLSIGMGLLDEGFVLAAGHAGPDGENQQVVGHLIAADPLKASLLPNKDITPMIRQFERFLRKHDPDLQVFPSGILAERNGLTFLLKSKLVTLILRFVLWMRRIDHGISLYLYMKFLRWIFGPSMIPTTAPPPAFSMYGLDMKSRKFRRVPIEPKMFTMENTFVSYPLAIDCDRTGGVITTELGSSLK</sequence>
<evidence type="ECO:0000313" key="4">
    <source>
        <dbReference type="WBParaSite" id="HPLM_0001005701-mRNA-1"/>
    </source>
</evidence>
<name>A0A0N4WGU2_HAEPC</name>
<evidence type="ECO:0000313" key="2">
    <source>
        <dbReference type="EMBL" id="VDO39065.1"/>
    </source>
</evidence>
<dbReference type="EMBL" id="UZAF01017202">
    <property type="protein sequence ID" value="VDO39065.1"/>
    <property type="molecule type" value="Genomic_DNA"/>
</dbReference>
<dbReference type="Proteomes" id="UP000268014">
    <property type="component" value="Unassembled WGS sequence"/>
</dbReference>
<evidence type="ECO:0000313" key="3">
    <source>
        <dbReference type="Proteomes" id="UP000268014"/>
    </source>
</evidence>
<feature type="compositionally biased region" description="Basic residues" evidence="1">
    <location>
        <begin position="13"/>
        <end position="22"/>
    </location>
</feature>
<evidence type="ECO:0000256" key="1">
    <source>
        <dbReference type="SAM" id="MobiDB-lite"/>
    </source>
</evidence>